<reference evidence="2 3" key="1">
    <citation type="journal article" date="2004" name="Nature">
        <title>Genome sequence of the ultrasmall unicellular red alga Cyanidioschyzon merolae 10D.</title>
        <authorList>
            <person name="Matsuzaki M."/>
            <person name="Misumi O."/>
            <person name="Shin-i T."/>
            <person name="Maruyama S."/>
            <person name="Takahara M."/>
            <person name="Miyagishima S."/>
            <person name="Mori T."/>
            <person name="Nishida K."/>
            <person name="Yagisawa F."/>
            <person name="Nishida K."/>
            <person name="Yoshida Y."/>
            <person name="Nishimura Y."/>
            <person name="Nakao S."/>
            <person name="Kobayashi T."/>
            <person name="Momoyama Y."/>
            <person name="Higashiyama T."/>
            <person name="Minoda A."/>
            <person name="Sano M."/>
            <person name="Nomoto H."/>
            <person name="Oishi K."/>
            <person name="Hayashi H."/>
            <person name="Ohta F."/>
            <person name="Nishizaka S."/>
            <person name="Haga S."/>
            <person name="Miura S."/>
            <person name="Morishita T."/>
            <person name="Kabeya Y."/>
            <person name="Terasawa K."/>
            <person name="Suzuki Y."/>
            <person name="Ishii Y."/>
            <person name="Asakawa S."/>
            <person name="Takano H."/>
            <person name="Ohta N."/>
            <person name="Kuroiwa H."/>
            <person name="Tanaka K."/>
            <person name="Shimizu N."/>
            <person name="Sugano S."/>
            <person name="Sato N."/>
            <person name="Nozaki H."/>
            <person name="Ogasawara N."/>
            <person name="Kohara Y."/>
            <person name="Kuroiwa T."/>
        </authorList>
    </citation>
    <scope>NUCLEOTIDE SEQUENCE [LARGE SCALE GENOMIC DNA]</scope>
    <source>
        <strain evidence="2 3">10D</strain>
    </source>
</reference>
<dbReference type="Proteomes" id="UP000007014">
    <property type="component" value="Chromosome 17"/>
</dbReference>
<gene>
    <name evidence="2" type="ORF">CYME_CMQ325C</name>
</gene>
<name>M1V6H4_CYAM1</name>
<dbReference type="AlphaFoldDB" id="M1V6H4"/>
<feature type="compositionally biased region" description="Low complexity" evidence="1">
    <location>
        <begin position="100"/>
        <end position="114"/>
    </location>
</feature>
<feature type="region of interest" description="Disordered" evidence="1">
    <location>
        <begin position="95"/>
        <end position="482"/>
    </location>
</feature>
<dbReference type="EMBL" id="AP006499">
    <property type="protein sequence ID" value="BAM82190.1"/>
    <property type="molecule type" value="Genomic_DNA"/>
</dbReference>
<feature type="compositionally biased region" description="Polar residues" evidence="1">
    <location>
        <begin position="344"/>
        <end position="362"/>
    </location>
</feature>
<proteinExistence type="predicted"/>
<feature type="compositionally biased region" description="Polar residues" evidence="1">
    <location>
        <begin position="473"/>
        <end position="482"/>
    </location>
</feature>
<dbReference type="HOGENOM" id="CLU_566685_0_0_1"/>
<dbReference type="RefSeq" id="XP_005538226.1">
    <property type="nucleotide sequence ID" value="XM_005538169.1"/>
</dbReference>
<evidence type="ECO:0000313" key="3">
    <source>
        <dbReference type="Proteomes" id="UP000007014"/>
    </source>
</evidence>
<dbReference type="Gramene" id="CMQ325CT">
    <property type="protein sequence ID" value="CMQ325CT"/>
    <property type="gene ID" value="CMQ325C"/>
</dbReference>
<dbReference type="GeneID" id="16996284"/>
<feature type="compositionally biased region" description="Low complexity" evidence="1">
    <location>
        <begin position="410"/>
        <end position="435"/>
    </location>
</feature>
<organism evidence="2 3">
    <name type="scientific">Cyanidioschyzon merolae (strain NIES-3377 / 10D)</name>
    <name type="common">Unicellular red alga</name>
    <dbReference type="NCBI Taxonomy" id="280699"/>
    <lineage>
        <taxon>Eukaryota</taxon>
        <taxon>Rhodophyta</taxon>
        <taxon>Bangiophyceae</taxon>
        <taxon>Cyanidiales</taxon>
        <taxon>Cyanidiaceae</taxon>
        <taxon>Cyanidioschyzon</taxon>
    </lineage>
</organism>
<keyword evidence="3" id="KW-1185">Reference proteome</keyword>
<feature type="compositionally biased region" description="Low complexity" evidence="1">
    <location>
        <begin position="159"/>
        <end position="182"/>
    </location>
</feature>
<dbReference type="KEGG" id="cme:CYME_CMQ325C"/>
<sequence length="482" mass="49590">MGKKKSSKSNKVTVSLSEFVAGSGQQPGSGPIVAADPELAVLPTAPRSRGPDDERGFGARYGGSFGGYGDRWERFGGPGARMRSAFGEAPCDWADDDDSGFAGAGAASDRAFGAGNRGADAEPELDWSAARRGLTPRGPVGDAGGRDWLRNADHSRGFPAPAAAAGLNGAGPALEAEAAPEPDFTRRGLAPPAALETAEKGLGSFGGRQPERRREMFGQLVTDSAEGTLERRGLLPPAVTTRAQVSPVEDVDVDFRKRGMLPPAAEAKASASEPQPSRGFIPSDVEVDFGKRGRLPPAASEGTRSEATLPADAPADTRTEPSARDARPGRPQELPSHMNPPPASSTTHAAKQGASTEPTTLDFSRRGRLPPSAVKASASNDTSSRHRRRPFAGMAAAAGDSSAVEFSRRGVPSPAAAAAAAAAAADADAGAVPASERAPRKAPSSQGAKSFFGKDTQVDWSQVRRGVPPPPATETSPNANTP</sequence>
<dbReference type="OMA" id="GYHHGRR"/>
<feature type="compositionally biased region" description="Basic and acidic residues" evidence="1">
    <location>
        <begin position="144"/>
        <end position="156"/>
    </location>
</feature>
<feature type="compositionally biased region" description="Low complexity" evidence="1">
    <location>
        <begin position="262"/>
        <end position="277"/>
    </location>
</feature>
<evidence type="ECO:0000313" key="2">
    <source>
        <dbReference type="EMBL" id="BAM82190.1"/>
    </source>
</evidence>
<feature type="compositionally biased region" description="Low complexity" evidence="1">
    <location>
        <begin position="392"/>
        <end position="403"/>
    </location>
</feature>
<accession>M1V6H4</accession>
<reference evidence="2 3" key="2">
    <citation type="journal article" date="2007" name="BMC Biol.">
        <title>A 100%-complete sequence reveals unusually simple genomic features in the hot-spring red alga Cyanidioschyzon merolae.</title>
        <authorList>
            <person name="Nozaki H."/>
            <person name="Takano H."/>
            <person name="Misumi O."/>
            <person name="Terasawa K."/>
            <person name="Matsuzaki M."/>
            <person name="Maruyama S."/>
            <person name="Nishida K."/>
            <person name="Yagisawa F."/>
            <person name="Yoshida Y."/>
            <person name="Fujiwara T."/>
            <person name="Takio S."/>
            <person name="Tamura K."/>
            <person name="Chung S.J."/>
            <person name="Nakamura S."/>
            <person name="Kuroiwa H."/>
            <person name="Tanaka K."/>
            <person name="Sato N."/>
            <person name="Kuroiwa T."/>
        </authorList>
    </citation>
    <scope>NUCLEOTIDE SEQUENCE [LARGE SCALE GENOMIC DNA]</scope>
    <source>
        <strain evidence="2 3">10D</strain>
    </source>
</reference>
<feature type="compositionally biased region" description="Basic and acidic residues" evidence="1">
    <location>
        <begin position="315"/>
        <end position="330"/>
    </location>
</feature>
<evidence type="ECO:0000256" key="1">
    <source>
        <dbReference type="SAM" id="MobiDB-lite"/>
    </source>
</evidence>
<protein>
    <submittedName>
        <fullName evidence="2">Uncharacterized protein</fullName>
    </submittedName>
</protein>